<dbReference type="PANTHER" id="PTHR43663">
    <property type="entry name" value="CHROMATE TRANSPORT PROTEIN-RELATED"/>
    <property type="match status" value="1"/>
</dbReference>
<dbReference type="EMBL" id="CCSB01000001">
    <property type="protein sequence ID" value="CDZ76521.1"/>
    <property type="molecule type" value="Genomic_DNA"/>
</dbReference>
<evidence type="ECO:0000256" key="6">
    <source>
        <dbReference type="ARBA" id="ARBA00023136"/>
    </source>
</evidence>
<feature type="transmembrane region" description="Helical" evidence="7">
    <location>
        <begin position="111"/>
        <end position="131"/>
    </location>
</feature>
<dbReference type="eggNOG" id="COG2059">
    <property type="taxonomic scope" value="Bacteria"/>
</dbReference>
<feature type="transmembrane region" description="Helical" evidence="7">
    <location>
        <begin position="47"/>
        <end position="68"/>
    </location>
</feature>
<keyword evidence="6 7" id="KW-0472">Membrane</keyword>
<dbReference type="GO" id="GO:0015109">
    <property type="term" value="F:chromate transmembrane transporter activity"/>
    <property type="evidence" value="ECO:0007669"/>
    <property type="project" value="InterPro"/>
</dbReference>
<dbReference type="Pfam" id="PF02417">
    <property type="entry name" value="Chromate_transp"/>
    <property type="match status" value="1"/>
</dbReference>
<keyword evidence="3" id="KW-1003">Cell membrane</keyword>
<evidence type="ECO:0000256" key="4">
    <source>
        <dbReference type="ARBA" id="ARBA00022692"/>
    </source>
</evidence>
<comment type="subcellular location">
    <subcellularLocation>
        <location evidence="1">Cell membrane</location>
        <topology evidence="1">Multi-pass membrane protein</topology>
    </subcellularLocation>
</comment>
<dbReference type="PANTHER" id="PTHR43663:SF1">
    <property type="entry name" value="CHROMATE TRANSPORTER"/>
    <property type="match status" value="1"/>
</dbReference>
<reference evidence="8 9" key="1">
    <citation type="submission" date="2014-06" db="EMBL/GenBank/DDBJ databases">
        <authorList>
            <person name="Urmite Genomes Urmite Genomes"/>
        </authorList>
    </citation>
    <scope>NUCLEOTIDE SEQUENCE [LARGE SCALE GENOMIC DNA]</scope>
</reference>
<proteinExistence type="inferred from homology"/>
<dbReference type="GO" id="GO:0005886">
    <property type="term" value="C:plasma membrane"/>
    <property type="evidence" value="ECO:0007669"/>
    <property type="project" value="UniProtKB-SubCell"/>
</dbReference>
<evidence type="ECO:0000256" key="2">
    <source>
        <dbReference type="ARBA" id="ARBA00005262"/>
    </source>
</evidence>
<keyword evidence="4 7" id="KW-0812">Transmembrane</keyword>
<dbReference type="OrthoDB" id="9788907at2"/>
<name>A0A078KU00_9GAMM</name>
<feature type="transmembrane region" description="Helical" evidence="7">
    <location>
        <begin position="75"/>
        <end position="99"/>
    </location>
</feature>
<feature type="transmembrane region" description="Helical" evidence="7">
    <location>
        <begin position="138"/>
        <end position="156"/>
    </location>
</feature>
<dbReference type="InterPro" id="IPR052518">
    <property type="entry name" value="CHR_Transporter"/>
</dbReference>
<comment type="similarity">
    <text evidence="2">Belongs to the chromate ion transporter (CHR) (TC 2.A.51) family.</text>
</comment>
<evidence type="ECO:0000256" key="1">
    <source>
        <dbReference type="ARBA" id="ARBA00004651"/>
    </source>
</evidence>
<keyword evidence="9" id="KW-1185">Reference proteome</keyword>
<evidence type="ECO:0000256" key="7">
    <source>
        <dbReference type="SAM" id="Phobius"/>
    </source>
</evidence>
<protein>
    <submittedName>
        <fullName evidence="8">Chromate transport protein</fullName>
    </submittedName>
</protein>
<evidence type="ECO:0000313" key="8">
    <source>
        <dbReference type="EMBL" id="CDZ76521.1"/>
    </source>
</evidence>
<dbReference type="InterPro" id="IPR003370">
    <property type="entry name" value="Chromate_transpt"/>
</dbReference>
<sequence length="179" mass="19418">MMNTLLAIMLSFGKIGIISLGGGNSMLKLLEYEAVTYRHWINNEEFVGMVGTTFLFPGLTGVKMAALIGYKAAGMLGLIIALLSLNLPGLVLAFFGYQLLSTNTNPVTQRIMVAVQYGALALLAAASYSVAQGVVDLYYSWPIALASILFFLALVYFDLSPFWGFLAFIGICYFLVKAN</sequence>
<keyword evidence="5 7" id="KW-1133">Transmembrane helix</keyword>
<evidence type="ECO:0000256" key="3">
    <source>
        <dbReference type="ARBA" id="ARBA00022475"/>
    </source>
</evidence>
<evidence type="ECO:0000256" key="5">
    <source>
        <dbReference type="ARBA" id="ARBA00022989"/>
    </source>
</evidence>
<accession>A0A078KU00</accession>
<dbReference type="Proteomes" id="UP000044071">
    <property type="component" value="Unassembled WGS sequence"/>
</dbReference>
<dbReference type="RefSeq" id="WP_043873040.1">
    <property type="nucleotide sequence ID" value="NZ_CCVW01000001.1"/>
</dbReference>
<dbReference type="STRING" id="1034943.BN59_00791"/>
<gene>
    <name evidence="8" type="primary">chrA</name>
    <name evidence="8" type="ORF">BN59_00791</name>
</gene>
<organism evidence="8 9">
    <name type="scientific">Legionella massiliensis</name>
    <dbReference type="NCBI Taxonomy" id="1034943"/>
    <lineage>
        <taxon>Bacteria</taxon>
        <taxon>Pseudomonadati</taxon>
        <taxon>Pseudomonadota</taxon>
        <taxon>Gammaproteobacteria</taxon>
        <taxon>Legionellales</taxon>
        <taxon>Legionellaceae</taxon>
        <taxon>Legionella</taxon>
    </lineage>
</organism>
<evidence type="ECO:0000313" key="9">
    <source>
        <dbReference type="Proteomes" id="UP000044071"/>
    </source>
</evidence>
<dbReference type="AlphaFoldDB" id="A0A078KU00"/>